<dbReference type="EMBL" id="DSPX01000196">
    <property type="protein sequence ID" value="HGG02685.1"/>
    <property type="molecule type" value="Genomic_DNA"/>
</dbReference>
<dbReference type="NCBIfam" id="NF037954">
    <property type="entry name" value="het_cyst_PatD"/>
    <property type="match status" value="1"/>
</dbReference>
<name>A0A7C3ZMN5_9CYAN</name>
<proteinExistence type="predicted"/>
<reference evidence="1" key="1">
    <citation type="journal article" date="2020" name="mSystems">
        <title>Genome- and Community-Level Interaction Insights into Carbon Utilization and Element Cycling Functions of Hydrothermarchaeota in Hydrothermal Sediment.</title>
        <authorList>
            <person name="Zhou Z."/>
            <person name="Liu Y."/>
            <person name="Xu W."/>
            <person name="Pan J."/>
            <person name="Luo Z.H."/>
            <person name="Li M."/>
        </authorList>
    </citation>
    <scope>NUCLEOTIDE SEQUENCE [LARGE SCALE GENOMIC DNA]</scope>
    <source>
        <strain evidence="1">SpSt-374</strain>
    </source>
</reference>
<dbReference type="AlphaFoldDB" id="A0A7C3ZMN5"/>
<sequence>MLTSMLPPEPHQQKYQEFHQALLRLQGAARETAPNRAALLKEASALQQFFQEQILSLSVEELPPELMPWLQSYHTETHKQLRLLAADLSFWQAARQPGTIEQRSAQVRTRLETLISYSETVLG</sequence>
<accession>A0A7C3ZMN5</accession>
<protein>
    <recommendedName>
        <fullName evidence="2">Heterocyst frequency control protein PatD</fullName>
    </recommendedName>
</protein>
<organism evidence="1">
    <name type="scientific">Planktothricoides sp. SpSt-374</name>
    <dbReference type="NCBI Taxonomy" id="2282167"/>
    <lineage>
        <taxon>Bacteria</taxon>
        <taxon>Bacillati</taxon>
        <taxon>Cyanobacteriota</taxon>
        <taxon>Cyanophyceae</taxon>
        <taxon>Oscillatoriophycideae</taxon>
        <taxon>Oscillatoriales</taxon>
        <taxon>Oscillatoriaceae</taxon>
        <taxon>Planktothricoides</taxon>
    </lineage>
</organism>
<gene>
    <name evidence="1" type="ORF">ENR15_19100</name>
</gene>
<comment type="caution">
    <text evidence="1">The sequence shown here is derived from an EMBL/GenBank/DDBJ whole genome shotgun (WGS) entry which is preliminary data.</text>
</comment>
<dbReference type="InterPro" id="IPR047810">
    <property type="entry name" value="PatD-like"/>
</dbReference>
<evidence type="ECO:0000313" key="1">
    <source>
        <dbReference type="EMBL" id="HGG02685.1"/>
    </source>
</evidence>
<evidence type="ECO:0008006" key="2">
    <source>
        <dbReference type="Google" id="ProtNLM"/>
    </source>
</evidence>